<sequence>MPSTYPILANVCVSLSAFKKSPMAIVVEGKGRTIAVMKRSEPAFYVVPAKEFERLIECIIDSELAEIVRGRLNEPEIEVEVEDL</sequence>
<accession>A0AAE9XXP0</accession>
<reference evidence="1" key="1">
    <citation type="submission" date="2023-01" db="EMBL/GenBank/DDBJ databases">
        <title>The genome sequence of Kordiimonadaceae bacterium 6D33.</title>
        <authorList>
            <person name="Liu Y."/>
        </authorList>
    </citation>
    <scope>NUCLEOTIDE SEQUENCE</scope>
    <source>
        <strain evidence="1">6D33</strain>
    </source>
</reference>
<gene>
    <name evidence="1" type="ORF">PH603_07545</name>
</gene>
<organism evidence="1 2">
    <name type="scientific">Gimibacter soli</name>
    <dbReference type="NCBI Taxonomy" id="3024400"/>
    <lineage>
        <taxon>Bacteria</taxon>
        <taxon>Pseudomonadati</taxon>
        <taxon>Pseudomonadota</taxon>
        <taxon>Alphaproteobacteria</taxon>
        <taxon>Kordiimonadales</taxon>
        <taxon>Temperatibacteraceae</taxon>
        <taxon>Gimibacter</taxon>
    </lineage>
</organism>
<dbReference type="RefSeq" id="WP_289505456.1">
    <property type="nucleotide sequence ID" value="NZ_CP116805.1"/>
</dbReference>
<dbReference type="KEGG" id="gso:PH603_07545"/>
<protein>
    <submittedName>
        <fullName evidence="1">Antitoxin</fullName>
    </submittedName>
</protein>
<dbReference type="Proteomes" id="UP001217500">
    <property type="component" value="Chromosome"/>
</dbReference>
<evidence type="ECO:0000313" key="2">
    <source>
        <dbReference type="Proteomes" id="UP001217500"/>
    </source>
</evidence>
<keyword evidence="2" id="KW-1185">Reference proteome</keyword>
<dbReference type="EMBL" id="CP116805">
    <property type="protein sequence ID" value="WCL55614.1"/>
    <property type="molecule type" value="Genomic_DNA"/>
</dbReference>
<evidence type="ECO:0000313" key="1">
    <source>
        <dbReference type="EMBL" id="WCL55614.1"/>
    </source>
</evidence>
<proteinExistence type="predicted"/>
<name>A0AAE9XXP0_9PROT</name>
<dbReference type="AlphaFoldDB" id="A0AAE9XXP0"/>